<name>A0A1G8GWY5_9FLAO</name>
<dbReference type="InterPro" id="IPR015927">
    <property type="entry name" value="Peptidase_S24_S26A/B/C"/>
</dbReference>
<organism evidence="2 3">
    <name type="scientific">Myroides phaeus</name>
    <dbReference type="NCBI Taxonomy" id="702745"/>
    <lineage>
        <taxon>Bacteria</taxon>
        <taxon>Pseudomonadati</taxon>
        <taxon>Bacteroidota</taxon>
        <taxon>Flavobacteriia</taxon>
        <taxon>Flavobacteriales</taxon>
        <taxon>Flavobacteriaceae</taxon>
        <taxon>Myroides</taxon>
    </lineage>
</organism>
<keyword evidence="3" id="KW-1185">Reference proteome</keyword>
<dbReference type="AlphaFoldDB" id="A0A1G8GWY5"/>
<protein>
    <submittedName>
        <fullName evidence="2">DNA polymerase V</fullName>
    </submittedName>
</protein>
<dbReference type="Proteomes" id="UP000243588">
    <property type="component" value="Unassembled WGS sequence"/>
</dbReference>
<dbReference type="PANTHER" id="PTHR33516:SF2">
    <property type="entry name" value="LEXA REPRESSOR-RELATED"/>
    <property type="match status" value="1"/>
</dbReference>
<dbReference type="EMBL" id="FNDQ01000034">
    <property type="protein sequence ID" value="SDH98877.1"/>
    <property type="molecule type" value="Genomic_DNA"/>
</dbReference>
<evidence type="ECO:0000313" key="3">
    <source>
        <dbReference type="Proteomes" id="UP000243588"/>
    </source>
</evidence>
<dbReference type="InterPro" id="IPR039418">
    <property type="entry name" value="LexA-like"/>
</dbReference>
<sequence length="155" mass="17811">MINFKKAPYFGTELENLTIHSDGEKKYVQILGGVRAGFPSPAEDFLSDRISLDERYLSKIESTFLNLVKGRSMYPEYQENDIIILRTDYEPCHNDDIVVSINSSEYTLKRYDKHNSTLIALNSDYAKSVKIDEDDEVIILGVVDALIRDKKKRNI</sequence>
<dbReference type="STRING" id="702745.SAMN05421818_13410"/>
<dbReference type="InterPro" id="IPR036286">
    <property type="entry name" value="LexA/Signal_pep-like_sf"/>
</dbReference>
<dbReference type="InterPro" id="IPR050077">
    <property type="entry name" value="LexA_repressor"/>
</dbReference>
<dbReference type="CDD" id="cd06529">
    <property type="entry name" value="S24_LexA-like"/>
    <property type="match status" value="1"/>
</dbReference>
<reference evidence="3" key="1">
    <citation type="submission" date="2016-10" db="EMBL/GenBank/DDBJ databases">
        <authorList>
            <person name="Varghese N."/>
            <person name="Submissions S."/>
        </authorList>
    </citation>
    <scope>NUCLEOTIDE SEQUENCE [LARGE SCALE GENOMIC DNA]</scope>
    <source>
        <strain evidence="3">DSM 23313</strain>
    </source>
</reference>
<accession>A0A1G8GWY5</accession>
<feature type="domain" description="Peptidase S24/S26A/S26B/S26C" evidence="1">
    <location>
        <begin position="30"/>
        <end position="143"/>
    </location>
</feature>
<dbReference type="PANTHER" id="PTHR33516">
    <property type="entry name" value="LEXA REPRESSOR"/>
    <property type="match status" value="1"/>
</dbReference>
<evidence type="ECO:0000313" key="2">
    <source>
        <dbReference type="EMBL" id="SDH98877.1"/>
    </source>
</evidence>
<dbReference type="RefSeq" id="WP_090410427.1">
    <property type="nucleotide sequence ID" value="NZ_FNDQ01000034.1"/>
</dbReference>
<dbReference type="Gene3D" id="2.10.109.10">
    <property type="entry name" value="Umud Fragment, subunit A"/>
    <property type="match status" value="1"/>
</dbReference>
<gene>
    <name evidence="2" type="ORF">SAMN05421818_13410</name>
</gene>
<dbReference type="SUPFAM" id="SSF51306">
    <property type="entry name" value="LexA/Signal peptidase"/>
    <property type="match status" value="1"/>
</dbReference>
<proteinExistence type="predicted"/>
<evidence type="ECO:0000259" key="1">
    <source>
        <dbReference type="Pfam" id="PF00717"/>
    </source>
</evidence>
<dbReference type="Pfam" id="PF00717">
    <property type="entry name" value="Peptidase_S24"/>
    <property type="match status" value="1"/>
</dbReference>